<dbReference type="SUPFAM" id="SSF53720">
    <property type="entry name" value="ALDH-like"/>
    <property type="match status" value="1"/>
</dbReference>
<evidence type="ECO:0000313" key="7">
    <source>
        <dbReference type="Proteomes" id="UP000199337"/>
    </source>
</evidence>
<evidence type="ECO:0000256" key="1">
    <source>
        <dbReference type="ARBA" id="ARBA00009986"/>
    </source>
</evidence>
<comment type="similarity">
    <text evidence="1 4">Belongs to the aldehyde dehydrogenase family.</text>
</comment>
<dbReference type="FunFam" id="3.40.309.10:FF:000012">
    <property type="entry name" value="Betaine aldehyde dehydrogenase"/>
    <property type="match status" value="1"/>
</dbReference>
<dbReference type="Gene3D" id="3.40.605.10">
    <property type="entry name" value="Aldehyde Dehydrogenase, Chain A, domain 1"/>
    <property type="match status" value="1"/>
</dbReference>
<sequence length="507" mass="54850">MSQFYPLFIGGKKVPARSDETFEVINPSNGKVCATVAKAGVEDANEAIRVARETFESGIWSRVPPGERAKMLFKIANRIAKRAQELASLETTQSGGTLRRTMGSDVLQLAQQFTVTGQILNSFPMREELPSIGWPGPSVNVIEREPVGVCGLITPWNFPMILAGWKLAPAIAMGNAVVIKPASYTPLTTLLLAEIFQECGLPDGVVNVVAGPGALVGEAIVTHAEVDKISFTGSTAVGRRIMQLASHTVKRVTLELGGKSPAIVLRDADPDLVSEGALFATFLHSGQICESGTRLIVPREMQDNLVERLVAKASTITIGNAMELTTGMGPVISKAQQNTVLNYIQSGLKEGAILAYGGNIPVLPAALAGGSYIQPTIFKNVDNSMKIAQEEIFGPVLCIIPYDTEEDAIRIANDTIYGLAAGVWSKDVVKAQNIGRRLRAGTVWINDWHMLRPDAPFGGYKQSGLGRESGYQVLFEYSQTKHLHTSMVPDVNQRTWYQLLFDSWAAK</sequence>
<dbReference type="InterPro" id="IPR016161">
    <property type="entry name" value="Ald_DH/histidinol_DH"/>
</dbReference>
<dbReference type="InterPro" id="IPR015590">
    <property type="entry name" value="Aldehyde_DH_dom"/>
</dbReference>
<keyword evidence="2 4" id="KW-0560">Oxidoreductase</keyword>
<dbReference type="FunFam" id="3.40.605.10:FF:000007">
    <property type="entry name" value="NAD/NADP-dependent betaine aldehyde dehydrogenase"/>
    <property type="match status" value="1"/>
</dbReference>
<dbReference type="PANTHER" id="PTHR42804">
    <property type="entry name" value="ALDEHYDE DEHYDROGENASE"/>
    <property type="match status" value="1"/>
</dbReference>
<dbReference type="EMBL" id="FOOX01000010">
    <property type="protein sequence ID" value="SFG84869.1"/>
    <property type="molecule type" value="Genomic_DNA"/>
</dbReference>
<dbReference type="InterPro" id="IPR029510">
    <property type="entry name" value="Ald_DH_CS_GLU"/>
</dbReference>
<dbReference type="GO" id="GO:0016620">
    <property type="term" value="F:oxidoreductase activity, acting on the aldehyde or oxo group of donors, NAD or NADP as acceptor"/>
    <property type="evidence" value="ECO:0007669"/>
    <property type="project" value="InterPro"/>
</dbReference>
<proteinExistence type="inferred from homology"/>
<dbReference type="InterPro" id="IPR016163">
    <property type="entry name" value="Ald_DH_C"/>
</dbReference>
<dbReference type="OrthoDB" id="9762913at2"/>
<organism evidence="6 7">
    <name type="scientific">Desulfotruncus arcticus DSM 17038</name>
    <dbReference type="NCBI Taxonomy" id="1121424"/>
    <lineage>
        <taxon>Bacteria</taxon>
        <taxon>Bacillati</taxon>
        <taxon>Bacillota</taxon>
        <taxon>Clostridia</taxon>
        <taxon>Eubacteriales</taxon>
        <taxon>Desulfallaceae</taxon>
        <taxon>Desulfotruncus</taxon>
    </lineage>
</organism>
<dbReference type="Pfam" id="PF00171">
    <property type="entry name" value="Aldedh"/>
    <property type="match status" value="1"/>
</dbReference>
<evidence type="ECO:0000259" key="5">
    <source>
        <dbReference type="Pfam" id="PF00171"/>
    </source>
</evidence>
<dbReference type="Proteomes" id="UP000199337">
    <property type="component" value="Unassembled WGS sequence"/>
</dbReference>
<evidence type="ECO:0000256" key="3">
    <source>
        <dbReference type="PROSITE-ProRule" id="PRU10007"/>
    </source>
</evidence>
<dbReference type="PANTHER" id="PTHR42804:SF1">
    <property type="entry name" value="ALDEHYDE DEHYDROGENASE-RELATED"/>
    <property type="match status" value="1"/>
</dbReference>
<dbReference type="PROSITE" id="PS00687">
    <property type="entry name" value="ALDEHYDE_DEHYDR_GLU"/>
    <property type="match status" value="1"/>
</dbReference>
<keyword evidence="7" id="KW-1185">Reference proteome</keyword>
<gene>
    <name evidence="6" type="ORF">SAMN05660649_02928</name>
</gene>
<name>A0A1I2V8R9_9FIRM</name>
<dbReference type="AlphaFoldDB" id="A0A1I2V8R9"/>
<dbReference type="RefSeq" id="WP_092472119.1">
    <property type="nucleotide sequence ID" value="NZ_FOOX01000010.1"/>
</dbReference>
<accession>A0A1I2V8R9</accession>
<dbReference type="Gene3D" id="3.40.309.10">
    <property type="entry name" value="Aldehyde Dehydrogenase, Chain A, domain 2"/>
    <property type="match status" value="1"/>
</dbReference>
<dbReference type="STRING" id="341036.SAMN05660649_02928"/>
<feature type="active site" evidence="3">
    <location>
        <position position="255"/>
    </location>
</feature>
<evidence type="ECO:0000256" key="2">
    <source>
        <dbReference type="ARBA" id="ARBA00023002"/>
    </source>
</evidence>
<evidence type="ECO:0000313" key="6">
    <source>
        <dbReference type="EMBL" id="SFG84869.1"/>
    </source>
</evidence>
<protein>
    <submittedName>
        <fullName evidence="6">Aldehyde dehydrogenase (NAD+)</fullName>
    </submittedName>
</protein>
<evidence type="ECO:0000256" key="4">
    <source>
        <dbReference type="RuleBase" id="RU003345"/>
    </source>
</evidence>
<feature type="domain" description="Aldehyde dehydrogenase" evidence="5">
    <location>
        <begin position="17"/>
        <end position="482"/>
    </location>
</feature>
<reference evidence="7" key="1">
    <citation type="submission" date="2016-10" db="EMBL/GenBank/DDBJ databases">
        <authorList>
            <person name="Varghese N."/>
            <person name="Submissions S."/>
        </authorList>
    </citation>
    <scope>NUCLEOTIDE SEQUENCE [LARGE SCALE GENOMIC DNA]</scope>
    <source>
        <strain evidence="7">DSM 17038</strain>
    </source>
</reference>
<dbReference type="InterPro" id="IPR016162">
    <property type="entry name" value="Ald_DH_N"/>
</dbReference>